<organism evidence="12 13">
    <name type="scientific">Sugiyamaella lignohabitans</name>
    <dbReference type="NCBI Taxonomy" id="796027"/>
    <lineage>
        <taxon>Eukaryota</taxon>
        <taxon>Fungi</taxon>
        <taxon>Dikarya</taxon>
        <taxon>Ascomycota</taxon>
        <taxon>Saccharomycotina</taxon>
        <taxon>Dipodascomycetes</taxon>
        <taxon>Dipodascales</taxon>
        <taxon>Trichomonascaceae</taxon>
        <taxon>Sugiyamaella</taxon>
    </lineage>
</organism>
<dbReference type="Proteomes" id="UP000189580">
    <property type="component" value="Chromosome b"/>
</dbReference>
<gene>
    <name evidence="12" type="primary">FAB1</name>
    <name evidence="12" type="ORF">AWJ20_3164</name>
</gene>
<feature type="domain" description="PIPK" evidence="11">
    <location>
        <begin position="1628"/>
        <end position="1902"/>
    </location>
</feature>
<dbReference type="InterPro" id="IPR027483">
    <property type="entry name" value="PInositol-4-P-4/5-kinase_C_sf"/>
</dbReference>
<dbReference type="GO" id="GO:0005524">
    <property type="term" value="F:ATP binding"/>
    <property type="evidence" value="ECO:0007669"/>
    <property type="project" value="UniProtKB-UniRule"/>
</dbReference>
<dbReference type="CDD" id="cd03334">
    <property type="entry name" value="Fab1_TCP"/>
    <property type="match status" value="1"/>
</dbReference>
<evidence type="ECO:0000313" key="13">
    <source>
        <dbReference type="Proteomes" id="UP000189580"/>
    </source>
</evidence>
<dbReference type="Gene3D" id="3.30.810.10">
    <property type="entry name" value="2-Layer Sandwich"/>
    <property type="match status" value="1"/>
</dbReference>
<feature type="region of interest" description="Disordered" evidence="10">
    <location>
        <begin position="48"/>
        <end position="130"/>
    </location>
</feature>
<keyword evidence="2 9" id="KW-0808">Transferase</keyword>
<proteinExistence type="predicted"/>
<evidence type="ECO:0000256" key="5">
    <source>
        <dbReference type="ARBA" id="ARBA00022771"/>
    </source>
</evidence>
<evidence type="ECO:0000313" key="12">
    <source>
        <dbReference type="EMBL" id="ANB15536.1"/>
    </source>
</evidence>
<feature type="region of interest" description="Disordered" evidence="10">
    <location>
        <begin position="1217"/>
        <end position="1294"/>
    </location>
</feature>
<dbReference type="SMART" id="SM00330">
    <property type="entry name" value="PIPKc"/>
    <property type="match status" value="1"/>
</dbReference>
<feature type="region of interest" description="Disordered" evidence="10">
    <location>
        <begin position="1484"/>
        <end position="1573"/>
    </location>
</feature>
<dbReference type="InterPro" id="IPR002423">
    <property type="entry name" value="Cpn60/GroEL/TCP-1"/>
</dbReference>
<dbReference type="PANTHER" id="PTHR45748:SF7">
    <property type="entry name" value="1-PHOSPHATIDYLINOSITOL 3-PHOSPHATE 5-KINASE-RELATED"/>
    <property type="match status" value="1"/>
</dbReference>
<dbReference type="FunFam" id="3.50.7.10:FF:000007">
    <property type="entry name" value="1-phosphatidylinositol 3-phosphate 5-kinase isoform X1"/>
    <property type="match status" value="1"/>
</dbReference>
<dbReference type="Pfam" id="PF00118">
    <property type="entry name" value="Cpn60_TCP1"/>
    <property type="match status" value="1"/>
</dbReference>
<accession>A0A167FPC1</accession>
<dbReference type="InterPro" id="IPR027484">
    <property type="entry name" value="PInositol-4-P-5-kinase_N"/>
</dbReference>
<dbReference type="Gene3D" id="1.25.40.10">
    <property type="entry name" value="Tetratricopeptide repeat domain"/>
    <property type="match status" value="1"/>
</dbReference>
<evidence type="ECO:0000256" key="6">
    <source>
        <dbReference type="ARBA" id="ARBA00022777"/>
    </source>
</evidence>
<dbReference type="OrthoDB" id="158357at2759"/>
<dbReference type="Pfam" id="PF13424">
    <property type="entry name" value="TPR_12"/>
    <property type="match status" value="1"/>
</dbReference>
<keyword evidence="5" id="KW-0863">Zinc-finger</keyword>
<feature type="region of interest" description="Disordered" evidence="10">
    <location>
        <begin position="1004"/>
        <end position="1032"/>
    </location>
</feature>
<evidence type="ECO:0000256" key="1">
    <source>
        <dbReference type="ARBA" id="ARBA00012009"/>
    </source>
</evidence>
<keyword evidence="6 9" id="KW-0418">Kinase</keyword>
<evidence type="ECO:0000256" key="10">
    <source>
        <dbReference type="SAM" id="MobiDB-lite"/>
    </source>
</evidence>
<dbReference type="Pfam" id="PF01504">
    <property type="entry name" value="PIP5K"/>
    <property type="match status" value="1"/>
</dbReference>
<evidence type="ECO:0000256" key="9">
    <source>
        <dbReference type="PROSITE-ProRule" id="PRU00781"/>
    </source>
</evidence>
<keyword evidence="4 9" id="KW-0547">Nucleotide-binding</keyword>
<evidence type="ECO:0000256" key="7">
    <source>
        <dbReference type="ARBA" id="ARBA00022833"/>
    </source>
</evidence>
<evidence type="ECO:0000256" key="2">
    <source>
        <dbReference type="ARBA" id="ARBA00022679"/>
    </source>
</evidence>
<sequence length="1902" mass="214504">MPFSDMFTLNGTDNTVNIDHRKSDSLSTIEYSSSQTTQPTSAIAVPSLKKGDQLDTASDLPSSPRSFNSRYSGRFRARAATLDGSSRMTATSPLRNGGVVLNQLPNPIENSPSTQDIGFSDSESSEDESTMRLFSALNPSRSDGDLSKLHNQNKVNRRTSFRRPTSGTGRYVDAVGPVKSSLMRIGQRRRSFPSNIHQAGLTRQLSGSFFKSVIDNDISVFDTEDDQTALVPTTIQSPSIDLNKASINHAHIFLDQLLEFFRLPKKWHDILMKPLLLCAENIDLDVKGGDSIDIRHYVKIKRIPGGSSKNTAYVDGTVFSKSLALKSMPRKIKDPRILLITFPIEYSRTDQRFMSLDPVLAQESEYIKKLVKRIVSLNPQVLISSSRISGLAIELLAREGIAVVANSKLTAISRISRYTHADILTSIDRLAMNPRLGNCSMFEVNTYQFKDTAKTFIFISGVPRELGCTIVLRGSDTETLGSVKAVVEFLVYVVFNLKLETSLMRDQFVFIPSDAVSLENKPESHNHANDGGYFHDLIRSQEGKVISSSPFVHFGNPYLLQEARALEDQLVATGHDNDELLENGETDFNQIKKSLQEMGFDDVPLQEFPGGSEKAREIVSVINEERLGTLRDLWASQKRQWELYYSQAPGMFDPFHRQSISLLFSVVCSETRTPCVGPEQTEIDFYSDSDTTLGQFVETMCITADEECPDGCKYRLRDHFRSYVNGTGRLTVRVEKFECKLPGLQNTILMWSHCKVCQNTMPVLPMSAATWKYSFGKYLELAFYSTKLSFRAGQCVHNLYRDHVRYFGFHDLAVRFEYDCIKLLEIIPPQWKMQWKPEISAKHKIEVYHSISAKVNNFWNSVLDRLDRVVIDELAPEKMEECQARIDFLRSVATDERAAALGDLNQIFTTTHVTDILAMNAIVRVIQELVVKWDAEFLDFENKFFPSEKDITRITAQHLKKIFLTDESVDQSDRTDTGTDVPPTPIVEKDDPLKSISSNAEKINESVEETSEKPDMVPVDIEPTKSSNTLLPEPVKLDDRHIALAHREVNDTEDVKERETILEALKLADIYNGQGEIEKAIAMYNLYLDGHSKLTPHDFDSKYCMALQNLAVCYKNQNQLDLAEKIYNQLLQAREIQLGDSDLETLRTMYDLGIVYRNQEKMDLAVQMLRRSLDGRIKISGHNSKDVISTAQELVDIYTSQSMNNEVQEMLDILNRTSNKSSEKSSPDIPSNKPRFDPIDSGNTSLESKTPQRSDTRSYSISPEKRIAAPLTRRPNSISSLSRPTSPRKDSRVLDQVLMTQPSDKDSTLEAIRSSITSPRQDDLFRRPVIPGKGSSIPTLVEVSSTSNIPLSQAAGLRNNDKKPKFRSDEIASFSGVGARKKFLSSRFGTREFENQLFSGKAVGGKTRVSSLAKHFDQLSMEFEKERARERKLLAQGRFRAFPVTKSRPIVEVFKNVKEAVEEVSDEEDDSEPLLDQALLLPSDRAKRDSHCSHESIDTANGECAPQPDLEDIDVDGHTGSSGAGDESPKATSVDEAGGQDDASSDGQPDIASSRETLDSERSEGPEFPPTAEKQSLMQSLANFWADRSATGWNALEYPLKTSEHIFADSDVIVREDEPSSLIAFCLSSPDYLERMKNRGPPPPIEDLEDEGKHVNFERPPKEELEQWMLKKTGIHLKYQFQEGSARLSCKLFFSEQFAAFRKKCLGSDKDYIQSLARCIKWDSSGGKSGSAFLKTLDDRLVVKELSQSELDAFVKFAPSYFKYMAQALFHDLPTVLAKIFGFYQIQIRNPITGKTFKMDVVVMENLFYQHKMSRIFDLKGSMRNRHVQQTGRENEVLLDENMVEYIYESPLFVREHSKRLLKNSLFNDTLFLAKMNVMDYSLVIGIDEEENQLVVGIIGKY</sequence>
<dbReference type="CDD" id="cd17300">
    <property type="entry name" value="PIPKc_PIKfyve"/>
    <property type="match status" value="1"/>
</dbReference>
<evidence type="ECO:0000256" key="4">
    <source>
        <dbReference type="ARBA" id="ARBA00022741"/>
    </source>
</evidence>
<dbReference type="SUPFAM" id="SSF52029">
    <property type="entry name" value="GroEL apical domain-like"/>
    <property type="match status" value="1"/>
</dbReference>
<dbReference type="GO" id="GO:0000329">
    <property type="term" value="C:fungal-type vacuole membrane"/>
    <property type="evidence" value="ECO:0007669"/>
    <property type="project" value="TreeGrafter"/>
</dbReference>
<reference evidence="12 13" key="1">
    <citation type="submission" date="2016-02" db="EMBL/GenBank/DDBJ databases">
        <title>Complete genome sequence and transcriptome regulation of the pentose utilising yeast Sugiyamaella lignohabitans.</title>
        <authorList>
            <person name="Bellasio M."/>
            <person name="Peymann A."/>
            <person name="Valli M."/>
            <person name="Sipitzky M."/>
            <person name="Graf A."/>
            <person name="Sauer M."/>
            <person name="Marx H."/>
            <person name="Mattanovich D."/>
        </authorList>
    </citation>
    <scope>NUCLEOTIDE SEQUENCE [LARGE SCALE GENOMIC DNA]</scope>
    <source>
        <strain evidence="12 13">CBS 10342</strain>
    </source>
</reference>
<dbReference type="FunFam" id="3.30.800.10:FF:000005">
    <property type="entry name" value="1-phosphatidylinositol-3-phosphate 5-kinase (Fab1)"/>
    <property type="match status" value="1"/>
</dbReference>
<dbReference type="Gene3D" id="3.50.7.10">
    <property type="entry name" value="GroEL"/>
    <property type="match status" value="1"/>
</dbReference>
<dbReference type="GO" id="GO:0008270">
    <property type="term" value="F:zinc ion binding"/>
    <property type="evidence" value="ECO:0007669"/>
    <property type="project" value="UniProtKB-KW"/>
</dbReference>
<feature type="compositionally biased region" description="Polar residues" evidence="10">
    <location>
        <begin position="103"/>
        <end position="117"/>
    </location>
</feature>
<dbReference type="SUPFAM" id="SSF56104">
    <property type="entry name" value="SAICAR synthase-like"/>
    <property type="match status" value="1"/>
</dbReference>
<dbReference type="GeneID" id="30035156"/>
<evidence type="ECO:0000256" key="8">
    <source>
        <dbReference type="ARBA" id="ARBA00022840"/>
    </source>
</evidence>
<feature type="compositionally biased region" description="Basic and acidic residues" evidence="10">
    <location>
        <begin position="1004"/>
        <end position="1015"/>
    </location>
</feature>
<evidence type="ECO:0000259" key="11">
    <source>
        <dbReference type="PROSITE" id="PS51455"/>
    </source>
</evidence>
<dbReference type="SUPFAM" id="SSF48452">
    <property type="entry name" value="TPR-like"/>
    <property type="match status" value="1"/>
</dbReference>
<dbReference type="PANTHER" id="PTHR45748">
    <property type="entry name" value="1-PHOSPHATIDYLINOSITOL 3-PHOSPHATE 5-KINASE-RELATED"/>
    <property type="match status" value="1"/>
</dbReference>
<dbReference type="InterPro" id="IPR011990">
    <property type="entry name" value="TPR-like_helical_dom_sf"/>
</dbReference>
<feature type="compositionally biased region" description="Polar residues" evidence="10">
    <location>
        <begin position="1274"/>
        <end position="1285"/>
    </location>
</feature>
<dbReference type="KEGG" id="slb:AWJ20_3164"/>
<dbReference type="Gene3D" id="3.30.800.10">
    <property type="entry name" value="Phosphatidylinositol Phosphate Kinase II Beta"/>
    <property type="match status" value="1"/>
</dbReference>
<dbReference type="EMBL" id="CP014503">
    <property type="protein sequence ID" value="ANB15536.1"/>
    <property type="molecule type" value="Genomic_DNA"/>
</dbReference>
<feature type="region of interest" description="Disordered" evidence="10">
    <location>
        <begin position="969"/>
        <end position="992"/>
    </location>
</feature>
<feature type="compositionally biased region" description="Polar residues" evidence="10">
    <location>
        <begin position="83"/>
        <end position="94"/>
    </location>
</feature>
<dbReference type="EC" id="2.7.1.150" evidence="1"/>
<feature type="compositionally biased region" description="Basic and acidic residues" evidence="10">
    <location>
        <begin position="1556"/>
        <end position="1565"/>
    </location>
</feature>
<protein>
    <recommendedName>
        <fullName evidence="1">1-phosphatidylinositol-3-phosphate 5-kinase</fullName>
        <ecNumber evidence="1">2.7.1.150</ecNumber>
    </recommendedName>
</protein>
<dbReference type="PROSITE" id="PS51455">
    <property type="entry name" value="PIPK"/>
    <property type="match status" value="1"/>
</dbReference>
<dbReference type="GO" id="GO:0000285">
    <property type="term" value="F:1-phosphatidylinositol-3-phosphate 5-kinase activity"/>
    <property type="evidence" value="ECO:0007669"/>
    <property type="project" value="UniProtKB-EC"/>
</dbReference>
<keyword evidence="7" id="KW-0862">Zinc</keyword>
<dbReference type="RefSeq" id="XP_018738013.1">
    <property type="nucleotide sequence ID" value="XM_018880167.1"/>
</dbReference>
<dbReference type="InterPro" id="IPR027409">
    <property type="entry name" value="GroEL-like_apical_dom_sf"/>
</dbReference>
<feature type="compositionally biased region" description="Polar residues" evidence="10">
    <location>
        <begin position="55"/>
        <end position="71"/>
    </location>
</feature>
<evidence type="ECO:0000256" key="3">
    <source>
        <dbReference type="ARBA" id="ARBA00022723"/>
    </source>
</evidence>
<dbReference type="GO" id="GO:0010008">
    <property type="term" value="C:endosome membrane"/>
    <property type="evidence" value="ECO:0007669"/>
    <property type="project" value="TreeGrafter"/>
</dbReference>
<name>A0A167FPC1_9ASCO</name>
<keyword evidence="3" id="KW-0479">Metal-binding</keyword>
<feature type="compositionally biased region" description="Basic and acidic residues" evidence="10">
    <location>
        <begin position="1484"/>
        <end position="1497"/>
    </location>
</feature>
<dbReference type="InterPro" id="IPR002498">
    <property type="entry name" value="PInositol-4-P-4/5-kinase_core"/>
</dbReference>
<keyword evidence="8 9" id="KW-0067">ATP-binding</keyword>
<dbReference type="InterPro" id="IPR044769">
    <property type="entry name" value="PIKfyve_PIPKc"/>
</dbReference>
<keyword evidence="13" id="KW-1185">Reference proteome</keyword>
<dbReference type="GO" id="GO:0046854">
    <property type="term" value="P:phosphatidylinositol phosphate biosynthetic process"/>
    <property type="evidence" value="ECO:0007669"/>
    <property type="project" value="TreeGrafter"/>
</dbReference>